<keyword evidence="1" id="KW-0732">Signal</keyword>
<feature type="chain" id="PRO_5046606693" evidence="1">
    <location>
        <begin position="26"/>
        <end position="300"/>
    </location>
</feature>
<evidence type="ECO:0000313" key="3">
    <source>
        <dbReference type="EMBL" id="WXG71126.1"/>
    </source>
</evidence>
<sequence length="300" mass="30504">MKIRAAAAVGAMAAGLLVFSPTASASPVCTSWSVSTVASGYGMLENLAFGGDGSMYLSETSPIGPGSIQRLTPDTVRSVAVSDVSSPGGLVVHDRTLYFATGNSTAAGLFGTPDGTVDVVDLESGVRSTFARGLVMPNGLARSSDGAFFATRNLGAPTGLTLVPSAAPHEPAVVRTDLGTANGIAIDGDTLYVSNTFEPELRITVMDARDPGGAVRTIPVDGFGPLTASDDMTVGPDGRIYLAQNLAGRILRIDPKDGSSCVIATGMPLTTSVSFGGTGWDSSSVYATSFDGTVRQVSPS</sequence>
<dbReference type="Proteomes" id="UP001432000">
    <property type="component" value="Chromosome"/>
</dbReference>
<dbReference type="Gene3D" id="2.120.10.30">
    <property type="entry name" value="TolB, C-terminal domain"/>
    <property type="match status" value="1"/>
</dbReference>
<dbReference type="RefSeq" id="WP_338892851.1">
    <property type="nucleotide sequence ID" value="NZ_CP147846.1"/>
</dbReference>
<reference evidence="3 4" key="1">
    <citation type="submission" date="2024-03" db="EMBL/GenBank/DDBJ databases">
        <title>Natural products discovery in diverse microorganisms through a two-stage MS feature dereplication strategy.</title>
        <authorList>
            <person name="Zhang R."/>
        </authorList>
    </citation>
    <scope>NUCLEOTIDE SEQUENCE [LARGE SCALE GENOMIC DNA]</scope>
    <source>
        <strain evidence="3 4">18930</strain>
    </source>
</reference>
<dbReference type="Pfam" id="PF08450">
    <property type="entry name" value="SGL"/>
    <property type="match status" value="1"/>
</dbReference>
<evidence type="ECO:0000256" key="1">
    <source>
        <dbReference type="SAM" id="SignalP"/>
    </source>
</evidence>
<dbReference type="SUPFAM" id="SSF63829">
    <property type="entry name" value="Calcium-dependent phosphotriesterase"/>
    <property type="match status" value="1"/>
</dbReference>
<accession>A0ABZ2PTU3</accession>
<proteinExistence type="predicted"/>
<keyword evidence="4" id="KW-1185">Reference proteome</keyword>
<dbReference type="EMBL" id="CP147846">
    <property type="protein sequence ID" value="WXG71126.1"/>
    <property type="molecule type" value="Genomic_DNA"/>
</dbReference>
<gene>
    <name evidence="3" type="ORF">WDS16_11905</name>
</gene>
<feature type="domain" description="SMP-30/Gluconolactonase/LRE-like region" evidence="2">
    <location>
        <begin position="66"/>
        <end position="280"/>
    </location>
</feature>
<feature type="signal peptide" evidence="1">
    <location>
        <begin position="1"/>
        <end position="25"/>
    </location>
</feature>
<organism evidence="3 4">
    <name type="scientific">Rhodococcus sovatensis</name>
    <dbReference type="NCBI Taxonomy" id="1805840"/>
    <lineage>
        <taxon>Bacteria</taxon>
        <taxon>Bacillati</taxon>
        <taxon>Actinomycetota</taxon>
        <taxon>Actinomycetes</taxon>
        <taxon>Mycobacteriales</taxon>
        <taxon>Nocardiaceae</taxon>
        <taxon>Rhodococcus</taxon>
    </lineage>
</organism>
<protein>
    <submittedName>
        <fullName evidence="3">SMP-30/gluconolactonase/LRE family protein</fullName>
    </submittedName>
</protein>
<evidence type="ECO:0000313" key="4">
    <source>
        <dbReference type="Proteomes" id="UP001432000"/>
    </source>
</evidence>
<name>A0ABZ2PTU3_9NOCA</name>
<dbReference type="InterPro" id="IPR011042">
    <property type="entry name" value="6-blade_b-propeller_TolB-like"/>
</dbReference>
<evidence type="ECO:0000259" key="2">
    <source>
        <dbReference type="Pfam" id="PF08450"/>
    </source>
</evidence>
<dbReference type="InterPro" id="IPR013658">
    <property type="entry name" value="SGL"/>
</dbReference>